<evidence type="ECO:0000256" key="3">
    <source>
        <dbReference type="PROSITE-ProRule" id="PRU10141"/>
    </source>
</evidence>
<dbReference type="GO" id="GO:0004674">
    <property type="term" value="F:protein serine/threonine kinase activity"/>
    <property type="evidence" value="ECO:0007669"/>
    <property type="project" value="TreeGrafter"/>
</dbReference>
<dbReference type="PANTHER" id="PTHR24346:SF51">
    <property type="entry name" value="PAS DOMAIN-CONTAINING SERINE_THREONINE-PROTEIN KINASE"/>
    <property type="match status" value="1"/>
</dbReference>
<name>A0A0N4UDH5_DRAME</name>
<reference evidence="6 8" key="2">
    <citation type="submission" date="2018-11" db="EMBL/GenBank/DDBJ databases">
        <authorList>
            <consortium name="Pathogen Informatics"/>
        </authorList>
    </citation>
    <scope>NUCLEOTIDE SEQUENCE [LARGE SCALE GENOMIC DNA]</scope>
</reference>
<dbReference type="Gene3D" id="1.10.510.10">
    <property type="entry name" value="Transferase(Phosphotransferase) domain 1"/>
    <property type="match status" value="1"/>
</dbReference>
<dbReference type="Proteomes" id="UP000038040">
    <property type="component" value="Unplaced"/>
</dbReference>
<keyword evidence="1 3" id="KW-0547">Nucleotide-binding</keyword>
<evidence type="ECO:0000259" key="5">
    <source>
        <dbReference type="PROSITE" id="PS50011"/>
    </source>
</evidence>
<evidence type="ECO:0000256" key="4">
    <source>
        <dbReference type="SAM" id="MobiDB-lite"/>
    </source>
</evidence>
<feature type="region of interest" description="Disordered" evidence="4">
    <location>
        <begin position="384"/>
        <end position="422"/>
    </location>
</feature>
<dbReference type="STRING" id="318479.A0A0N4UDH5"/>
<accession>A0A0N4UDH5</accession>
<sequence length="748" mass="84138">MVEGGTSPLKDSVLDHYHAQNLQTVSTTDVKNVNDTVDGEEESSNGDDDDDGRDSSSIISDFFDDEHCPQHRWLILMEPINTISVDCTLGPKGRIFRVDDSMAPILGYASMRELLGIEITNIIPAIKLDSEELQYVCARGLRNNSIPITVRVAAEKDPRTLDVLMYNLQIRALLTLNGVLTLTDSGMLHSFNGNFIEALVGKQIKEQAENKFIFITDLIPDFYSYIIQSVGTIFAPNDNNMDSANANGYAKQNDVPKTVMDNLNFDFDDLLINNINNINKTSDFLNEVCSTQPSTSHFEQKCKRNLGSEGYENGKQVGEKSYRVICEGNFFGLARHSDSNLIAVRFDVRRLKSSYPANWAVCIGFDGNSDYGLFSKAERKFSDGNQKTNGNKIGSSISSKSGKERNRSASVEVTSQNSDKQNSDAVFGEYSNQYETFHLIGNGTFGSVKLAARKDSGLLAVTKFICKTKVLPESWVKSSKRGNKMVPIELHLLETLSHPNIVQVLDVFENDIFYQLVMEKLGCGMDLFEFIEHQPKLDEALISHIFRQVISAVAYLHSNNVVHRDVKDENVIIDRTFSCKLIDFGSAAYFGENIVFSTFCGTMEYCSPEVLSGRRYYGPELEMWSLGVLLYTLVFFENPFRNPQEIVHGTVEFPWDVSEGLYQVISWLLQRDPSLRATIKDIKNHWWTNQFVDINSYSFQQLLKSCERAQIEPLVFAADLKKHLQIAPNVVGIDAPKTFQESNSIRAN</sequence>
<dbReference type="GO" id="GO:0005634">
    <property type="term" value="C:nucleus"/>
    <property type="evidence" value="ECO:0007669"/>
    <property type="project" value="TreeGrafter"/>
</dbReference>
<feature type="domain" description="Protein kinase" evidence="5">
    <location>
        <begin position="434"/>
        <end position="688"/>
    </location>
</feature>
<dbReference type="WBParaSite" id="DME_0000538801-mRNA-1">
    <property type="protein sequence ID" value="DME_0000538801-mRNA-1"/>
    <property type="gene ID" value="DME_0000538801"/>
</dbReference>
<dbReference type="GO" id="GO:0045719">
    <property type="term" value="P:negative regulation of glycogen biosynthetic process"/>
    <property type="evidence" value="ECO:0007669"/>
    <property type="project" value="TreeGrafter"/>
</dbReference>
<dbReference type="OrthoDB" id="193931at2759"/>
<evidence type="ECO:0000313" key="7">
    <source>
        <dbReference type="Proteomes" id="UP000038040"/>
    </source>
</evidence>
<dbReference type="Proteomes" id="UP000274756">
    <property type="component" value="Unassembled WGS sequence"/>
</dbReference>
<proteinExistence type="predicted"/>
<evidence type="ECO:0000313" key="8">
    <source>
        <dbReference type="Proteomes" id="UP000274756"/>
    </source>
</evidence>
<dbReference type="PROSITE" id="PS00107">
    <property type="entry name" value="PROTEIN_KINASE_ATP"/>
    <property type="match status" value="1"/>
</dbReference>
<keyword evidence="8" id="KW-1185">Reference proteome</keyword>
<keyword evidence="2 3" id="KW-0067">ATP-binding</keyword>
<dbReference type="SUPFAM" id="SSF56112">
    <property type="entry name" value="Protein kinase-like (PK-like)"/>
    <property type="match status" value="1"/>
</dbReference>
<dbReference type="InterPro" id="IPR017441">
    <property type="entry name" value="Protein_kinase_ATP_BS"/>
</dbReference>
<feature type="compositionally biased region" description="Polar residues" evidence="4">
    <location>
        <begin position="408"/>
        <end position="422"/>
    </location>
</feature>
<feature type="binding site" evidence="3">
    <location>
        <position position="467"/>
    </location>
    <ligand>
        <name>ATP</name>
        <dbReference type="ChEBI" id="CHEBI:30616"/>
    </ligand>
</feature>
<dbReference type="Gene3D" id="3.30.200.20">
    <property type="entry name" value="Phosphorylase Kinase, domain 1"/>
    <property type="match status" value="1"/>
</dbReference>
<dbReference type="EMBL" id="UYYG01001178">
    <property type="protein sequence ID" value="VDN59214.1"/>
    <property type="molecule type" value="Genomic_DNA"/>
</dbReference>
<dbReference type="GO" id="GO:0035556">
    <property type="term" value="P:intracellular signal transduction"/>
    <property type="evidence" value="ECO:0007669"/>
    <property type="project" value="TreeGrafter"/>
</dbReference>
<dbReference type="PROSITE" id="PS50011">
    <property type="entry name" value="PROTEIN_KINASE_DOM"/>
    <property type="match status" value="1"/>
</dbReference>
<feature type="compositionally biased region" description="Acidic residues" evidence="4">
    <location>
        <begin position="37"/>
        <end position="52"/>
    </location>
</feature>
<dbReference type="InterPro" id="IPR008271">
    <property type="entry name" value="Ser/Thr_kinase_AS"/>
</dbReference>
<gene>
    <name evidence="6" type="ORF">DME_LOCUS9187</name>
</gene>
<dbReference type="InterPro" id="IPR011009">
    <property type="entry name" value="Kinase-like_dom_sf"/>
</dbReference>
<protein>
    <submittedName>
        <fullName evidence="9">Protein kinase domain-containing protein</fullName>
    </submittedName>
</protein>
<dbReference type="GO" id="GO:0005524">
    <property type="term" value="F:ATP binding"/>
    <property type="evidence" value="ECO:0007669"/>
    <property type="project" value="UniProtKB-UniRule"/>
</dbReference>
<dbReference type="FunFam" id="1.10.510.10:FF:000351">
    <property type="entry name" value="PAS domain-containing serine/threonine-protein kinase"/>
    <property type="match status" value="1"/>
</dbReference>
<organism evidence="7 9">
    <name type="scientific">Dracunculus medinensis</name>
    <name type="common">Guinea worm</name>
    <dbReference type="NCBI Taxonomy" id="318479"/>
    <lineage>
        <taxon>Eukaryota</taxon>
        <taxon>Metazoa</taxon>
        <taxon>Ecdysozoa</taxon>
        <taxon>Nematoda</taxon>
        <taxon>Chromadorea</taxon>
        <taxon>Rhabditida</taxon>
        <taxon>Spirurina</taxon>
        <taxon>Dracunculoidea</taxon>
        <taxon>Dracunculidae</taxon>
        <taxon>Dracunculus</taxon>
    </lineage>
</organism>
<dbReference type="AlphaFoldDB" id="A0A0N4UDH5"/>
<dbReference type="PANTHER" id="PTHR24346">
    <property type="entry name" value="MAP/MICROTUBULE AFFINITY-REGULATING KINASE"/>
    <property type="match status" value="1"/>
</dbReference>
<dbReference type="InterPro" id="IPR000719">
    <property type="entry name" value="Prot_kinase_dom"/>
</dbReference>
<evidence type="ECO:0000313" key="6">
    <source>
        <dbReference type="EMBL" id="VDN59214.1"/>
    </source>
</evidence>
<reference evidence="9" key="1">
    <citation type="submission" date="2017-02" db="UniProtKB">
        <authorList>
            <consortium name="WormBaseParasite"/>
        </authorList>
    </citation>
    <scope>IDENTIFICATION</scope>
</reference>
<feature type="compositionally biased region" description="Low complexity" evidence="4">
    <location>
        <begin position="389"/>
        <end position="400"/>
    </location>
</feature>
<evidence type="ECO:0000256" key="2">
    <source>
        <dbReference type="ARBA" id="ARBA00022840"/>
    </source>
</evidence>
<feature type="region of interest" description="Disordered" evidence="4">
    <location>
        <begin position="28"/>
        <end position="61"/>
    </location>
</feature>
<evidence type="ECO:0000256" key="1">
    <source>
        <dbReference type="ARBA" id="ARBA00022741"/>
    </source>
</evidence>
<evidence type="ECO:0000313" key="9">
    <source>
        <dbReference type="WBParaSite" id="DME_0000538801-mRNA-1"/>
    </source>
</evidence>
<dbReference type="SMART" id="SM00220">
    <property type="entry name" value="S_TKc"/>
    <property type="match status" value="1"/>
</dbReference>
<dbReference type="PROSITE" id="PS00108">
    <property type="entry name" value="PROTEIN_KINASE_ST"/>
    <property type="match status" value="1"/>
</dbReference>
<dbReference type="Pfam" id="PF00069">
    <property type="entry name" value="Pkinase"/>
    <property type="match status" value="1"/>
</dbReference>
<dbReference type="GO" id="GO:0005829">
    <property type="term" value="C:cytosol"/>
    <property type="evidence" value="ECO:0007669"/>
    <property type="project" value="TreeGrafter"/>
</dbReference>